<sequence length="259" mass="29200">MPCAFDLLRLAVSAFLGQSGKGRTDLSAICADVLKGYREGLDKPRPYVLDKDHADMRAKFVASESERKKFWDKMQPKSDETPHPSLAIRASLDAALPRDAEEQMYWPRSAGVGSLGRPRWVVRAQWKGGPVVREAKALVPSAWTYARKHERTDLRIADIVNGRYRAPDPWFRLGEENLAVRRLSPNNHKIEMETLGPWLFEHDLLRAMGREIANIHLGTPSVAAGILAHIEQQPGQWLALAAEQAAECTRQDFEDWKKG</sequence>
<dbReference type="InterPro" id="IPR018721">
    <property type="entry name" value="DUF2252"/>
</dbReference>
<protein>
    <submittedName>
        <fullName evidence="1">DUF2252 family protein</fullName>
    </submittedName>
</protein>
<dbReference type="Pfam" id="PF10009">
    <property type="entry name" value="DUF2252"/>
    <property type="match status" value="1"/>
</dbReference>
<gene>
    <name evidence="1" type="ORF">WKW79_33735</name>
</gene>
<proteinExistence type="predicted"/>
<dbReference type="RefSeq" id="WP_340339599.1">
    <property type="nucleotide sequence ID" value="NZ_JBBKZS010000031.1"/>
</dbReference>
<reference evidence="1 2" key="1">
    <citation type="submission" date="2024-03" db="EMBL/GenBank/DDBJ databases">
        <title>Novel species of the genus Variovorax.</title>
        <authorList>
            <person name="Liu Q."/>
            <person name="Xin Y.-H."/>
        </authorList>
    </citation>
    <scope>NUCLEOTIDE SEQUENCE [LARGE SCALE GENOMIC DNA]</scope>
    <source>
        <strain evidence="1 2">KACC 18901</strain>
    </source>
</reference>
<keyword evidence="2" id="KW-1185">Reference proteome</keyword>
<comment type="caution">
    <text evidence="1">The sequence shown here is derived from an EMBL/GenBank/DDBJ whole genome shotgun (WGS) entry which is preliminary data.</text>
</comment>
<accession>A0ABU8XKL9</accession>
<name>A0ABU8XKL9_9BURK</name>
<organism evidence="1 2">
    <name type="scientific">Variovorax robiniae</name>
    <dbReference type="NCBI Taxonomy" id="1836199"/>
    <lineage>
        <taxon>Bacteria</taxon>
        <taxon>Pseudomonadati</taxon>
        <taxon>Pseudomonadota</taxon>
        <taxon>Betaproteobacteria</taxon>
        <taxon>Burkholderiales</taxon>
        <taxon>Comamonadaceae</taxon>
        <taxon>Variovorax</taxon>
    </lineage>
</organism>
<evidence type="ECO:0000313" key="1">
    <source>
        <dbReference type="EMBL" id="MEJ8859564.1"/>
    </source>
</evidence>
<dbReference type="Proteomes" id="UP001367030">
    <property type="component" value="Unassembled WGS sequence"/>
</dbReference>
<evidence type="ECO:0000313" key="2">
    <source>
        <dbReference type="Proteomes" id="UP001367030"/>
    </source>
</evidence>
<dbReference type="EMBL" id="JBBKZS010000031">
    <property type="protein sequence ID" value="MEJ8859564.1"/>
    <property type="molecule type" value="Genomic_DNA"/>
</dbReference>